<evidence type="ECO:0000313" key="2">
    <source>
        <dbReference type="EMBL" id="MBB4107484.1"/>
    </source>
</evidence>
<evidence type="ECO:0000313" key="4">
    <source>
        <dbReference type="Proteomes" id="UP000642938"/>
    </source>
</evidence>
<dbReference type="Proteomes" id="UP000642938">
    <property type="component" value="Unassembled WGS sequence"/>
</dbReference>
<reference evidence="1" key="1">
    <citation type="journal article" date="2014" name="Int. J. Syst. Evol. Microbiol.">
        <title>Complete genome of a new Firmicutes species belonging to the dominant human colonic microbiota ('Ruminococcus bicirculans') reveals two chromosomes and a selective capacity to utilize plant glucans.</title>
        <authorList>
            <consortium name="NISC Comparative Sequencing Program"/>
            <person name="Wegmann U."/>
            <person name="Louis P."/>
            <person name="Goesmann A."/>
            <person name="Henrissat B."/>
            <person name="Duncan S.H."/>
            <person name="Flint H.J."/>
        </authorList>
    </citation>
    <scope>NUCLEOTIDE SEQUENCE</scope>
    <source>
        <strain evidence="1">CGMCC 1.15287</strain>
    </source>
</reference>
<organism evidence="2 3">
    <name type="scientific">Pedobacter zeae</name>
    <dbReference type="NCBI Taxonomy" id="1737356"/>
    <lineage>
        <taxon>Bacteria</taxon>
        <taxon>Pseudomonadati</taxon>
        <taxon>Bacteroidota</taxon>
        <taxon>Sphingobacteriia</taxon>
        <taxon>Sphingobacteriales</taxon>
        <taxon>Sphingobacteriaceae</taxon>
        <taxon>Pedobacter</taxon>
    </lineage>
</organism>
<gene>
    <name evidence="1" type="ORF">GCM10007422_11630</name>
    <name evidence="2" type="ORF">GGQ60_001465</name>
</gene>
<reference evidence="1" key="4">
    <citation type="submission" date="2024-05" db="EMBL/GenBank/DDBJ databases">
        <authorList>
            <person name="Sun Q."/>
            <person name="Zhou Y."/>
        </authorList>
    </citation>
    <scope>NUCLEOTIDE SEQUENCE</scope>
    <source>
        <strain evidence="1">CGMCC 1.15287</strain>
    </source>
</reference>
<sequence length="257" mass="27933">MDSDISYSRSFPEDTWGSTFHEISCLSTGANIFACHTDISDLEKIATELSAIVQDQSWILGLDHRAKRAYETTAAETAKSLIKVFQTTLSPENKVASEFGELMVSMGSSKALEVVFKHKCIPLAEIWKPKILGNEGFDFHTVCPGKMINFGEAKFSATANPYGGLSGGKTGAGGQADGFIQKQKHLMDGMHLGQLAGEDATLNLDNDLFGVVLAFSINSTNPLAIFKNALEHSTTYEHLKKAKNIYIVGVSYELKAD</sequence>
<dbReference type="EMBL" id="BMHZ01000001">
    <property type="protein sequence ID" value="GGG99049.1"/>
    <property type="molecule type" value="Genomic_DNA"/>
</dbReference>
<keyword evidence="4" id="KW-1185">Reference proteome</keyword>
<reference evidence="2 3" key="3">
    <citation type="submission" date="2020-08" db="EMBL/GenBank/DDBJ databases">
        <title>Genomic Encyclopedia of Type Strains, Phase IV (KMG-IV): sequencing the most valuable type-strain genomes for metagenomic binning, comparative biology and taxonomic classification.</title>
        <authorList>
            <person name="Goeker M."/>
        </authorList>
    </citation>
    <scope>NUCLEOTIDE SEQUENCE [LARGE SCALE GENOMIC DNA]</scope>
    <source>
        <strain evidence="2 3">DSM 100774</strain>
    </source>
</reference>
<dbReference type="EMBL" id="JACIEF010000002">
    <property type="protein sequence ID" value="MBB4107484.1"/>
    <property type="molecule type" value="Genomic_DNA"/>
</dbReference>
<protein>
    <submittedName>
        <fullName evidence="2">Uncharacterized protein</fullName>
    </submittedName>
</protein>
<evidence type="ECO:0000313" key="3">
    <source>
        <dbReference type="Proteomes" id="UP000532273"/>
    </source>
</evidence>
<comment type="caution">
    <text evidence="2">The sequence shown here is derived from an EMBL/GenBank/DDBJ whole genome shotgun (WGS) entry which is preliminary data.</text>
</comment>
<evidence type="ECO:0000313" key="1">
    <source>
        <dbReference type="EMBL" id="GGG99049.1"/>
    </source>
</evidence>
<proteinExistence type="predicted"/>
<name>A0A7W6P619_9SPHI</name>
<dbReference type="Proteomes" id="UP000532273">
    <property type="component" value="Unassembled WGS sequence"/>
</dbReference>
<reference evidence="4" key="2">
    <citation type="journal article" date="2019" name="Int. J. Syst. Evol. Microbiol.">
        <title>The Global Catalogue of Microorganisms (GCM) 10K type strain sequencing project: providing services to taxonomists for standard genome sequencing and annotation.</title>
        <authorList>
            <consortium name="The Broad Institute Genomics Platform"/>
            <consortium name="The Broad Institute Genome Sequencing Center for Infectious Disease"/>
            <person name="Wu L."/>
            <person name="Ma J."/>
        </authorList>
    </citation>
    <scope>NUCLEOTIDE SEQUENCE [LARGE SCALE GENOMIC DNA]</scope>
    <source>
        <strain evidence="4">CGMCC 1.15287</strain>
    </source>
</reference>
<accession>A0A7W6P619</accession>
<dbReference type="AlphaFoldDB" id="A0A7W6P619"/>
<dbReference type="RefSeq" id="WP_183761569.1">
    <property type="nucleotide sequence ID" value="NZ_BMHZ01000001.1"/>
</dbReference>